<gene>
    <name evidence="2" type="ORF">CTZ24_10675</name>
    <name evidence="1" type="ORF">Q3404_02810</name>
</gene>
<dbReference type="RefSeq" id="WP_208723498.1">
    <property type="nucleotide sequence ID" value="NZ_CP024636.1"/>
</dbReference>
<protein>
    <submittedName>
        <fullName evidence="1">YcjX family protein</fullName>
    </submittedName>
</protein>
<reference evidence="3" key="1">
    <citation type="submission" date="2017-11" db="EMBL/GenBank/DDBJ databases">
        <title>Genome sequence of Pantoea sp. MSR2.</title>
        <authorList>
            <person name="Nascimento F.X."/>
        </authorList>
    </citation>
    <scope>NUCLEOTIDE SEQUENCE [LARGE SCALE GENOMIC DNA]</scope>
    <source>
        <strain evidence="3">MSR2</strain>
    </source>
</reference>
<evidence type="ECO:0000313" key="3">
    <source>
        <dbReference type="Proteomes" id="UP000424872"/>
    </source>
</evidence>
<dbReference type="Proteomes" id="UP001171299">
    <property type="component" value="Unassembled WGS sequence"/>
</dbReference>
<name>A0AAP9KPH0_9GAMM</name>
<dbReference type="Pfam" id="PF04317">
    <property type="entry name" value="DUF463"/>
    <property type="match status" value="1"/>
</dbReference>
<dbReference type="EMBL" id="JAUOOM010000002">
    <property type="protein sequence ID" value="MDO6405495.1"/>
    <property type="molecule type" value="Genomic_DNA"/>
</dbReference>
<dbReference type="Proteomes" id="UP000424872">
    <property type="component" value="Chromosome"/>
</dbReference>
<proteinExistence type="predicted"/>
<reference evidence="1" key="3">
    <citation type="submission" date="2023-07" db="EMBL/GenBank/DDBJ databases">
        <title>The extreme plant-growth-promoting properties of Pantoea phytobeneficialis PF55 revealed by functional and genomic analysis.</title>
        <authorList>
            <person name="Nascimento F.X."/>
            <person name="Marcio R.J."/>
        </authorList>
    </citation>
    <scope>NUCLEOTIDE SEQUENCE</scope>
    <source>
        <strain evidence="1">PF55</strain>
    </source>
</reference>
<dbReference type="PANTHER" id="PTHR38605:SF1">
    <property type="entry name" value="ATPASE"/>
    <property type="match status" value="1"/>
</dbReference>
<evidence type="ECO:0000313" key="1">
    <source>
        <dbReference type="EMBL" id="MDO6405495.1"/>
    </source>
</evidence>
<sequence>MKRLQNELMALVNRGVDRHLRLAVTGLSRSGKTAFITSLVNQLLHVHSGSRLPLFSVVREERLLGVKRVPQRELGTPRFTYDEGLAQLYGTPPIWPTPTRGVSEIRLALRYRPDESLLRHFKDTATLYLEIVDYPGEWLLDLPMLAQDYAGWSRQMLGLLQGDRAIWAQQWRSLCADLDPYAPADENRLAAIAAAWTDYLHQCKNQGLHFIQPGRFVLPGDMAGAPALQFFPWPQVEDIQRQAPAGSNYAMLQQRFNYYCQHVVKGFYKHHFLRFDRQIVLVDCLQPLNSGPQAFNDMRLALTQLMQSFHYGQRTLFRRLFSPVIDKLLFAATKADHITADQHANMVSLLQQLVQDAWQNAAFEGISMDCLGLASVQATESGLVDHRGEKLPALRGHRLEDGEALTFYPGEVPPRLPGHSFWQQQGFQFEQFRPQQLDVDRPLPHIRMDAALEFLLGDKLR</sequence>
<evidence type="ECO:0000313" key="4">
    <source>
        <dbReference type="Proteomes" id="UP001171299"/>
    </source>
</evidence>
<dbReference type="EMBL" id="CP024636">
    <property type="protein sequence ID" value="QGR06853.1"/>
    <property type="molecule type" value="Genomic_DNA"/>
</dbReference>
<dbReference type="KEGG" id="ppho:CTZ24_10675"/>
<accession>A0AAP9KPH0</accession>
<organism evidence="2 3">
    <name type="scientific">Pantoea phytobeneficialis</name>
    <dbReference type="NCBI Taxonomy" id="2052056"/>
    <lineage>
        <taxon>Bacteria</taxon>
        <taxon>Pseudomonadati</taxon>
        <taxon>Pseudomonadota</taxon>
        <taxon>Gammaproteobacteria</taxon>
        <taxon>Enterobacterales</taxon>
        <taxon>Erwiniaceae</taxon>
        <taxon>Pantoea</taxon>
    </lineage>
</organism>
<dbReference type="PANTHER" id="PTHR38605">
    <property type="entry name" value="ATPASE-RELATED"/>
    <property type="match status" value="1"/>
</dbReference>
<dbReference type="InterPro" id="IPR007413">
    <property type="entry name" value="YcjX-like"/>
</dbReference>
<dbReference type="PIRSF" id="PIRSF019381">
    <property type="entry name" value="YcjX"/>
    <property type="match status" value="1"/>
</dbReference>
<dbReference type="AlphaFoldDB" id="A0AAP9KPH0"/>
<reference evidence="2" key="2">
    <citation type="journal article" date="2020" name="Environ. Microbiol.">
        <title>The extreme plant-growth-promoting properties of Pantoea phytobeneficialis MSR2 revealed by functional and genomic analysis.</title>
        <authorList>
            <person name="Nascimento F.X."/>
            <person name="Hernandez A.G."/>
            <person name="Glick B.R."/>
            <person name="Rossi M.J."/>
        </authorList>
    </citation>
    <scope>NUCLEOTIDE SEQUENCE</scope>
    <source>
        <strain evidence="2">MSR2</strain>
    </source>
</reference>
<keyword evidence="4" id="KW-1185">Reference proteome</keyword>
<evidence type="ECO:0000313" key="2">
    <source>
        <dbReference type="EMBL" id="QGR06853.1"/>
    </source>
</evidence>